<sequence>MNSNSSNEFEEQLRSLQPRTNQRLRDQILYAAGERAAEIRIRDSTKPKGDRRSTGLWKLATAASWVVTAGLFLYSVRVSPDVEQIVDVPARETPTDQQPELPERSISTEETPRQPAEQKMQAMTQSNGGHYLNAISYVPFLDSNRRHGEIRLPENSLPERTNSSTATYAELSKHLRHFNSHLPQNGETL</sequence>
<feature type="region of interest" description="Disordered" evidence="1">
    <location>
        <begin position="1"/>
        <end position="20"/>
    </location>
</feature>
<dbReference type="Proteomes" id="UP000317243">
    <property type="component" value="Unassembled WGS sequence"/>
</dbReference>
<evidence type="ECO:0000256" key="1">
    <source>
        <dbReference type="SAM" id="MobiDB-lite"/>
    </source>
</evidence>
<reference evidence="2 3" key="1">
    <citation type="submission" date="2019-02" db="EMBL/GenBank/DDBJ databases">
        <title>Deep-cultivation of Planctomycetes and their phenomic and genomic characterization uncovers novel biology.</title>
        <authorList>
            <person name="Wiegand S."/>
            <person name="Jogler M."/>
            <person name="Boedeker C."/>
            <person name="Pinto D."/>
            <person name="Vollmers J."/>
            <person name="Rivas-Marin E."/>
            <person name="Kohn T."/>
            <person name="Peeters S.H."/>
            <person name="Heuer A."/>
            <person name="Rast P."/>
            <person name="Oberbeckmann S."/>
            <person name="Bunk B."/>
            <person name="Jeske O."/>
            <person name="Meyerdierks A."/>
            <person name="Storesund J.E."/>
            <person name="Kallscheuer N."/>
            <person name="Luecker S."/>
            <person name="Lage O.M."/>
            <person name="Pohl T."/>
            <person name="Merkel B.J."/>
            <person name="Hornburger P."/>
            <person name="Mueller R.-W."/>
            <person name="Bruemmer F."/>
            <person name="Labrenz M."/>
            <person name="Spormann A.M."/>
            <person name="Op Den Camp H."/>
            <person name="Overmann J."/>
            <person name="Amann R."/>
            <person name="Jetten M.S.M."/>
            <person name="Mascher T."/>
            <person name="Medema M.H."/>
            <person name="Devos D.P."/>
            <person name="Kaster A.-K."/>
            <person name="Ovreas L."/>
            <person name="Rohde M."/>
            <person name="Galperin M.Y."/>
            <person name="Jogler C."/>
        </authorList>
    </citation>
    <scope>NUCLEOTIDE SEQUENCE [LARGE SCALE GENOMIC DNA]</scope>
    <source>
        <strain evidence="2 3">KOR42</strain>
    </source>
</reference>
<protein>
    <submittedName>
        <fullName evidence="2">Uncharacterized protein</fullName>
    </submittedName>
</protein>
<accession>A0A5C5X7J7</accession>
<dbReference type="AlphaFoldDB" id="A0A5C5X7J7"/>
<feature type="region of interest" description="Disordered" evidence="1">
    <location>
        <begin position="90"/>
        <end position="119"/>
    </location>
</feature>
<name>A0A5C5X7J7_9PLAN</name>
<keyword evidence="3" id="KW-1185">Reference proteome</keyword>
<evidence type="ECO:0000313" key="3">
    <source>
        <dbReference type="Proteomes" id="UP000317243"/>
    </source>
</evidence>
<feature type="compositionally biased region" description="Basic and acidic residues" evidence="1">
    <location>
        <begin position="101"/>
        <end position="112"/>
    </location>
</feature>
<proteinExistence type="predicted"/>
<comment type="caution">
    <text evidence="2">The sequence shown here is derived from an EMBL/GenBank/DDBJ whole genome shotgun (WGS) entry which is preliminary data.</text>
</comment>
<organism evidence="2 3">
    <name type="scientific">Thalassoglobus neptunius</name>
    <dbReference type="NCBI Taxonomy" id="1938619"/>
    <lineage>
        <taxon>Bacteria</taxon>
        <taxon>Pseudomonadati</taxon>
        <taxon>Planctomycetota</taxon>
        <taxon>Planctomycetia</taxon>
        <taxon>Planctomycetales</taxon>
        <taxon>Planctomycetaceae</taxon>
        <taxon>Thalassoglobus</taxon>
    </lineage>
</organism>
<gene>
    <name evidence="2" type="ORF">KOR42_24860</name>
</gene>
<evidence type="ECO:0000313" key="2">
    <source>
        <dbReference type="EMBL" id="TWT59097.1"/>
    </source>
</evidence>
<dbReference type="EMBL" id="SIHI01000001">
    <property type="protein sequence ID" value="TWT59097.1"/>
    <property type="molecule type" value="Genomic_DNA"/>
</dbReference>